<organism evidence="9 10">
    <name type="scientific">Dentiscutata erythropus</name>
    <dbReference type="NCBI Taxonomy" id="1348616"/>
    <lineage>
        <taxon>Eukaryota</taxon>
        <taxon>Fungi</taxon>
        <taxon>Fungi incertae sedis</taxon>
        <taxon>Mucoromycota</taxon>
        <taxon>Glomeromycotina</taxon>
        <taxon>Glomeromycetes</taxon>
        <taxon>Diversisporales</taxon>
        <taxon>Gigasporaceae</taxon>
        <taxon>Dentiscutata</taxon>
    </lineage>
</organism>
<dbReference type="EMBL" id="CAJVPY010002588">
    <property type="protein sequence ID" value="CAG8565737.1"/>
    <property type="molecule type" value="Genomic_DNA"/>
</dbReference>
<evidence type="ECO:0000256" key="2">
    <source>
        <dbReference type="ARBA" id="ARBA00022679"/>
    </source>
</evidence>
<gene>
    <name evidence="9" type="ORF">DERYTH_LOCUS5957</name>
</gene>
<dbReference type="Proteomes" id="UP000789405">
    <property type="component" value="Unassembled WGS sequence"/>
</dbReference>
<protein>
    <recommendedName>
        <fullName evidence="1">(d)CMP kinase</fullName>
        <ecNumber evidence="1">2.7.4.25</ecNumber>
    </recommendedName>
</protein>
<evidence type="ECO:0000256" key="4">
    <source>
        <dbReference type="ARBA" id="ARBA00022777"/>
    </source>
</evidence>
<accession>A0A9N9BIW7</accession>
<dbReference type="AlphaFoldDB" id="A0A9N9BIW7"/>
<comment type="catalytic activity">
    <reaction evidence="6">
        <text>dCMP + ATP = dCDP + ADP</text>
        <dbReference type="Rhea" id="RHEA:25094"/>
        <dbReference type="ChEBI" id="CHEBI:30616"/>
        <dbReference type="ChEBI" id="CHEBI:57566"/>
        <dbReference type="ChEBI" id="CHEBI:58593"/>
        <dbReference type="ChEBI" id="CHEBI:456216"/>
        <dbReference type="EC" id="2.7.4.25"/>
    </reaction>
</comment>
<keyword evidence="4" id="KW-0418">Kinase</keyword>
<dbReference type="EC" id="2.7.4.25" evidence="1"/>
<comment type="caution">
    <text evidence="9">The sequence shown here is derived from an EMBL/GenBank/DDBJ whole genome shotgun (WGS) entry which is preliminary data.</text>
</comment>
<keyword evidence="3" id="KW-0547">Nucleotide-binding</keyword>
<evidence type="ECO:0000256" key="5">
    <source>
        <dbReference type="ARBA" id="ARBA00022840"/>
    </source>
</evidence>
<evidence type="ECO:0000313" key="10">
    <source>
        <dbReference type="Proteomes" id="UP000789405"/>
    </source>
</evidence>
<dbReference type="OrthoDB" id="2491523at2759"/>
<name>A0A9N9BIW7_9GLOM</name>
<reference evidence="9" key="1">
    <citation type="submission" date="2021-06" db="EMBL/GenBank/DDBJ databases">
        <authorList>
            <person name="Kallberg Y."/>
            <person name="Tangrot J."/>
            <person name="Rosling A."/>
        </authorList>
    </citation>
    <scope>NUCLEOTIDE SEQUENCE</scope>
    <source>
        <strain evidence="9">MA453B</strain>
    </source>
</reference>
<keyword evidence="2" id="KW-0808">Transferase</keyword>
<proteinExistence type="predicted"/>
<dbReference type="Pfam" id="PF02224">
    <property type="entry name" value="Cytidylate_kin"/>
    <property type="match status" value="2"/>
</dbReference>
<evidence type="ECO:0000256" key="1">
    <source>
        <dbReference type="ARBA" id="ARBA00012906"/>
    </source>
</evidence>
<evidence type="ECO:0000259" key="8">
    <source>
        <dbReference type="Pfam" id="PF02224"/>
    </source>
</evidence>
<comment type="catalytic activity">
    <reaction evidence="7">
        <text>CMP + ATP = CDP + ADP</text>
        <dbReference type="Rhea" id="RHEA:11600"/>
        <dbReference type="ChEBI" id="CHEBI:30616"/>
        <dbReference type="ChEBI" id="CHEBI:58069"/>
        <dbReference type="ChEBI" id="CHEBI:60377"/>
        <dbReference type="ChEBI" id="CHEBI:456216"/>
        <dbReference type="EC" id="2.7.4.25"/>
    </reaction>
</comment>
<evidence type="ECO:0000256" key="6">
    <source>
        <dbReference type="ARBA" id="ARBA00047615"/>
    </source>
</evidence>
<dbReference type="Gene3D" id="3.40.50.300">
    <property type="entry name" value="P-loop containing nucleotide triphosphate hydrolases"/>
    <property type="match status" value="1"/>
</dbReference>
<feature type="domain" description="Cytidylate kinase" evidence="8">
    <location>
        <begin position="5"/>
        <end position="59"/>
    </location>
</feature>
<keyword evidence="5" id="KW-0067">ATP-binding</keyword>
<dbReference type="GO" id="GO:0006139">
    <property type="term" value="P:nucleobase-containing compound metabolic process"/>
    <property type="evidence" value="ECO:0007669"/>
    <property type="project" value="InterPro"/>
</dbReference>
<evidence type="ECO:0000313" key="9">
    <source>
        <dbReference type="EMBL" id="CAG8565737.1"/>
    </source>
</evidence>
<dbReference type="SUPFAM" id="SSF52540">
    <property type="entry name" value="P-loop containing nucleoside triphosphate hydrolases"/>
    <property type="match status" value="1"/>
</dbReference>
<evidence type="ECO:0000256" key="3">
    <source>
        <dbReference type="ARBA" id="ARBA00022741"/>
    </source>
</evidence>
<feature type="domain" description="Cytidylate kinase" evidence="8">
    <location>
        <begin position="63"/>
        <end position="190"/>
    </location>
</feature>
<keyword evidence="10" id="KW-1185">Reference proteome</keyword>
<dbReference type="GO" id="GO:0036431">
    <property type="term" value="F:dCMP kinase activity"/>
    <property type="evidence" value="ECO:0007669"/>
    <property type="project" value="InterPro"/>
</dbReference>
<dbReference type="CDD" id="cd02020">
    <property type="entry name" value="CMPK"/>
    <property type="match status" value="1"/>
</dbReference>
<evidence type="ECO:0000256" key="7">
    <source>
        <dbReference type="ARBA" id="ARBA00048478"/>
    </source>
</evidence>
<dbReference type="GO" id="GO:0005524">
    <property type="term" value="F:ATP binding"/>
    <property type="evidence" value="ECO:0007669"/>
    <property type="project" value="UniProtKB-KW"/>
</dbReference>
<dbReference type="InterPro" id="IPR027417">
    <property type="entry name" value="P-loop_NTPase"/>
</dbReference>
<sequence>MPFNIAIDGLTASGKTSIGYSLAKRLNFKFIDSGLFYRYLAYYNINSTNFNQHTYDNLIDCSNSSAFSSLDISQKASELSKDEEIRTLINQEIKKLTKKKGFVVVGRDVSTNILPDAEFKILLSADFETRLGRRVNQLNEENPQNILYDIITRDIVSKPLINCSKKVSKEINTSDLDSFEVIEKILQIIKKKNSFKNFKRTLDQIENLSTTVITITKDYNYYLELTNWQLNSEVDEDAYVEAFPLLVDRVKFIEDLKNYYEARKNAFFKIERILPKDKDHESFDEIQEWRTTVLQGSKTGAKIALDKSSSAPILYYCPHCNHFRKIKFCKCCKKSINDDFDSESNESVESFESVTLSSITEESQKFRKNKGIFDDVIEKYSSKYISSQSGKVKNEYIFWSDNELRMDDSDNEIII</sequence>
<dbReference type="InterPro" id="IPR011994">
    <property type="entry name" value="Cytidylate_kinase_dom"/>
</dbReference>